<protein>
    <submittedName>
        <fullName evidence="1">Uncharacterized protein</fullName>
    </submittedName>
</protein>
<reference evidence="1 2" key="1">
    <citation type="submission" date="2020-09" db="EMBL/GenBank/DDBJ databases">
        <title>De no assembly of potato wild relative species, Solanum commersonii.</title>
        <authorList>
            <person name="Cho K."/>
        </authorList>
    </citation>
    <scope>NUCLEOTIDE SEQUENCE [LARGE SCALE GENOMIC DNA]</scope>
    <source>
        <strain evidence="1">LZ3.2</strain>
        <tissue evidence="1">Leaf</tissue>
    </source>
</reference>
<dbReference type="Gene3D" id="1.20.120.790">
    <property type="entry name" value="Heat shock protein 90, C-terminal domain"/>
    <property type="match status" value="1"/>
</dbReference>
<proteinExistence type="predicted"/>
<accession>A0A9J5ZN23</accession>
<name>A0A9J5ZN23_SOLCO</name>
<comment type="caution">
    <text evidence="1">The sequence shown here is derived from an EMBL/GenBank/DDBJ whole genome shotgun (WGS) entry which is preliminary data.</text>
</comment>
<keyword evidence="2" id="KW-1185">Reference proteome</keyword>
<gene>
    <name evidence="1" type="ORF">H5410_024789</name>
</gene>
<evidence type="ECO:0000313" key="2">
    <source>
        <dbReference type="Proteomes" id="UP000824120"/>
    </source>
</evidence>
<sequence length="90" mass="10436">MSLVFMLIVKRMKERFKSEMDDIYTDPIKFGLFSFNLVLGVGDLEKSFEKLARWWTKLPDDKNVDVKINHLLLSDTPCVVVKSSYGLTSF</sequence>
<dbReference type="InterPro" id="IPR037196">
    <property type="entry name" value="HSP90_C"/>
</dbReference>
<dbReference type="AlphaFoldDB" id="A0A9J5ZN23"/>
<dbReference type="OrthoDB" id="1289836at2759"/>
<organism evidence="1 2">
    <name type="scientific">Solanum commersonii</name>
    <name type="common">Commerson's wild potato</name>
    <name type="synonym">Commerson's nightshade</name>
    <dbReference type="NCBI Taxonomy" id="4109"/>
    <lineage>
        <taxon>Eukaryota</taxon>
        <taxon>Viridiplantae</taxon>
        <taxon>Streptophyta</taxon>
        <taxon>Embryophyta</taxon>
        <taxon>Tracheophyta</taxon>
        <taxon>Spermatophyta</taxon>
        <taxon>Magnoliopsida</taxon>
        <taxon>eudicotyledons</taxon>
        <taxon>Gunneridae</taxon>
        <taxon>Pentapetalae</taxon>
        <taxon>asterids</taxon>
        <taxon>lamiids</taxon>
        <taxon>Solanales</taxon>
        <taxon>Solanaceae</taxon>
        <taxon>Solanoideae</taxon>
        <taxon>Solaneae</taxon>
        <taxon>Solanum</taxon>
    </lineage>
</organism>
<evidence type="ECO:0000313" key="1">
    <source>
        <dbReference type="EMBL" id="KAG5613508.1"/>
    </source>
</evidence>
<dbReference type="EMBL" id="JACXVP010000004">
    <property type="protein sequence ID" value="KAG5613508.1"/>
    <property type="molecule type" value="Genomic_DNA"/>
</dbReference>
<dbReference type="Proteomes" id="UP000824120">
    <property type="component" value="Chromosome 4"/>
</dbReference>